<feature type="transmembrane region" description="Helical" evidence="1">
    <location>
        <begin position="6"/>
        <end position="25"/>
    </location>
</feature>
<dbReference type="RefSeq" id="WP_379013078.1">
    <property type="nucleotide sequence ID" value="NZ_JBHSDC010000009.1"/>
</dbReference>
<dbReference type="Proteomes" id="UP001595906">
    <property type="component" value="Unassembled WGS sequence"/>
</dbReference>
<accession>A0ABV8PWF3</accession>
<organism evidence="3 4">
    <name type="scientific">Parasediminibacterium paludis</name>
    <dbReference type="NCBI Taxonomy" id="908966"/>
    <lineage>
        <taxon>Bacteria</taxon>
        <taxon>Pseudomonadati</taxon>
        <taxon>Bacteroidota</taxon>
        <taxon>Chitinophagia</taxon>
        <taxon>Chitinophagales</taxon>
        <taxon>Chitinophagaceae</taxon>
        <taxon>Parasediminibacterium</taxon>
    </lineage>
</organism>
<dbReference type="PANTHER" id="PTHR37464">
    <property type="entry name" value="BLL2463 PROTEIN"/>
    <property type="match status" value="1"/>
</dbReference>
<dbReference type="PANTHER" id="PTHR37464:SF1">
    <property type="entry name" value="BLL2463 PROTEIN"/>
    <property type="match status" value="1"/>
</dbReference>
<dbReference type="InterPro" id="IPR024163">
    <property type="entry name" value="Aerotolerance_reg_N"/>
</dbReference>
<evidence type="ECO:0000259" key="2">
    <source>
        <dbReference type="Pfam" id="PF07584"/>
    </source>
</evidence>
<feature type="domain" description="Aerotolerance regulator N-terminal" evidence="2">
    <location>
        <begin position="1"/>
        <end position="77"/>
    </location>
</feature>
<dbReference type="InterPro" id="IPR011933">
    <property type="entry name" value="Double_TM_dom"/>
</dbReference>
<proteinExistence type="predicted"/>
<dbReference type="EMBL" id="JBHSDC010000009">
    <property type="protein sequence ID" value="MFC4231560.1"/>
    <property type="molecule type" value="Genomic_DNA"/>
</dbReference>
<feature type="transmembrane region" description="Helical" evidence="1">
    <location>
        <begin position="57"/>
        <end position="75"/>
    </location>
</feature>
<evidence type="ECO:0000256" key="1">
    <source>
        <dbReference type="SAM" id="Phobius"/>
    </source>
</evidence>
<reference evidence="4" key="1">
    <citation type="journal article" date="2019" name="Int. J. Syst. Evol. Microbiol.">
        <title>The Global Catalogue of Microorganisms (GCM) 10K type strain sequencing project: providing services to taxonomists for standard genome sequencing and annotation.</title>
        <authorList>
            <consortium name="The Broad Institute Genomics Platform"/>
            <consortium name="The Broad Institute Genome Sequencing Center for Infectious Disease"/>
            <person name="Wu L."/>
            <person name="Ma J."/>
        </authorList>
    </citation>
    <scope>NUCLEOTIDE SEQUENCE [LARGE SCALE GENOMIC DNA]</scope>
    <source>
        <strain evidence="4">CECT 8010</strain>
    </source>
</reference>
<gene>
    <name evidence="3" type="ORF">ACFOW1_06650</name>
</gene>
<comment type="caution">
    <text evidence="3">The sequence shown here is derived from an EMBL/GenBank/DDBJ whole genome shotgun (WGS) entry which is preliminary data.</text>
</comment>
<name>A0ABV8PWF3_9BACT</name>
<keyword evidence="1" id="KW-0472">Membrane</keyword>
<keyword evidence="1" id="KW-0812">Transmembrane</keyword>
<evidence type="ECO:0000313" key="3">
    <source>
        <dbReference type="EMBL" id="MFC4231560.1"/>
    </source>
</evidence>
<evidence type="ECO:0000313" key="4">
    <source>
        <dbReference type="Proteomes" id="UP001595906"/>
    </source>
</evidence>
<keyword evidence="4" id="KW-1185">Reference proteome</keyword>
<dbReference type="Pfam" id="PF07584">
    <property type="entry name" value="BatA"/>
    <property type="match status" value="1"/>
</dbReference>
<protein>
    <submittedName>
        <fullName evidence="3">BatA domain-containing protein</fullName>
    </submittedName>
</protein>
<keyword evidence="1" id="KW-1133">Transmembrane helix</keyword>
<dbReference type="NCBIfam" id="TIGR02226">
    <property type="entry name" value="two_anch"/>
    <property type="match status" value="1"/>
</dbReference>
<sequence length="476" mass="53734">MLTLLQPIWLLACIGIIVPIVIHLWHVKRGKTLQVGSLAFLQQSSKQQSTSLKITDWLLLLIRCLLIILLALLLAKPQWQSTPKAEAQKGWLVVDANQPLRTYYACKPVIDSLLANKYELHLLQKGFPKFTLADSNQLANDTLQAKAYWLLYNQLMATNASGYLFTDRQLQHFKGTATVIDKRFKWISYSNVDTTNTWLINAYATYQDSVVVNIANSTPSGTTISSITIAFKNGVSEGVLLQGQNISLAVKPSETITLDTATQVMAIYAKEYIEDAEYVKAALAAIKAFTKRKLQIEVTNNVANLPRQMDWLFWLSDSPVITTGKAKNMLAYQAGKPIVDNTWFSHTEIGITKAISNHTDLAIWQNGKGNYLLTINEQQPNIYKLYTHFNPSWNDLVWHQQFPSLLAALLYKEPVLGSQDKREIDTNIFKSSIENDAALQSFSTIITDISQWIWLLAFTLLLVERWLSFTTKNSNA</sequence>